<evidence type="ECO:0000256" key="1">
    <source>
        <dbReference type="SAM" id="Phobius"/>
    </source>
</evidence>
<organism evidence="2 3">
    <name type="scientific">candidate division TA06 bacterium</name>
    <dbReference type="NCBI Taxonomy" id="2250710"/>
    <lineage>
        <taxon>Bacteria</taxon>
        <taxon>Bacteria division TA06</taxon>
    </lineage>
</organism>
<comment type="caution">
    <text evidence="2">The sequence shown here is derived from an EMBL/GenBank/DDBJ whole genome shotgun (WGS) entry which is preliminary data.</text>
</comment>
<feature type="transmembrane region" description="Helical" evidence="1">
    <location>
        <begin position="6"/>
        <end position="32"/>
    </location>
</feature>
<protein>
    <submittedName>
        <fullName evidence="2">Uncharacterized protein</fullName>
    </submittedName>
</protein>
<evidence type="ECO:0000313" key="2">
    <source>
        <dbReference type="EMBL" id="TET46670.1"/>
    </source>
</evidence>
<proteinExistence type="predicted"/>
<feature type="transmembrane region" description="Helical" evidence="1">
    <location>
        <begin position="121"/>
        <end position="144"/>
    </location>
</feature>
<accession>A0A523UW17</accession>
<dbReference type="EMBL" id="SOJN01000046">
    <property type="protein sequence ID" value="TET46670.1"/>
    <property type="molecule type" value="Genomic_DNA"/>
</dbReference>
<name>A0A523UW17_UNCT6</name>
<keyword evidence="1" id="KW-1133">Transmembrane helix</keyword>
<evidence type="ECO:0000313" key="3">
    <source>
        <dbReference type="Proteomes" id="UP000315525"/>
    </source>
</evidence>
<sequence length="151" mass="17225">MALQPTVITWILVIFGAITILGLLYAQLLMLLQPHGERAKNLLIGKGEEWRGKTHFRYSYAFAWVDWMIWAPLLVCGSIGVLLGQPWGYVLWVGAGTISLYINIVLWIAEKEYVYPSCGPLVYYTYYWGFFVYWGILTIAYSAVRLSGVAF</sequence>
<dbReference type="AlphaFoldDB" id="A0A523UW17"/>
<dbReference type="Proteomes" id="UP000315525">
    <property type="component" value="Unassembled WGS sequence"/>
</dbReference>
<keyword evidence="1" id="KW-0472">Membrane</keyword>
<feature type="transmembrane region" description="Helical" evidence="1">
    <location>
        <begin position="61"/>
        <end position="83"/>
    </location>
</feature>
<reference evidence="2 3" key="1">
    <citation type="submission" date="2019-03" db="EMBL/GenBank/DDBJ databases">
        <title>Metabolic potential of uncultured bacteria and archaea associated with petroleum seepage in deep-sea sediments.</title>
        <authorList>
            <person name="Dong X."/>
            <person name="Hubert C."/>
        </authorList>
    </citation>
    <scope>NUCLEOTIDE SEQUENCE [LARGE SCALE GENOMIC DNA]</scope>
    <source>
        <strain evidence="2">E44_bin18</strain>
    </source>
</reference>
<feature type="transmembrane region" description="Helical" evidence="1">
    <location>
        <begin position="89"/>
        <end position="109"/>
    </location>
</feature>
<gene>
    <name evidence="2" type="ORF">E3J62_03455</name>
</gene>
<keyword evidence="1" id="KW-0812">Transmembrane</keyword>